<accession>A0ABT6F2H1</accession>
<reference evidence="1" key="2">
    <citation type="submission" date="2022-01" db="EMBL/GenBank/DDBJ databases">
        <authorList>
            <person name="Zivanovic Y."/>
            <person name="Moreira D."/>
            <person name="Lopez-Garcia P."/>
        </authorList>
    </citation>
    <scope>NUCLEOTIDE SEQUENCE</scope>
    <source>
        <strain evidence="1">G9</strain>
    </source>
</reference>
<dbReference type="Proteomes" id="UP001154265">
    <property type="component" value="Unassembled WGS sequence"/>
</dbReference>
<dbReference type="NCBIfam" id="TIGR04096">
    <property type="entry name" value="dnd_rel_methyl"/>
    <property type="match status" value="2"/>
</dbReference>
<dbReference type="RefSeq" id="WP_277867907.1">
    <property type="nucleotide sequence ID" value="NZ_JAKKUT010000006.1"/>
</dbReference>
<gene>
    <name evidence="1" type="ORF">L3556_13700</name>
</gene>
<evidence type="ECO:0000313" key="1">
    <source>
        <dbReference type="EMBL" id="MDG2991978.1"/>
    </source>
</evidence>
<comment type="caution">
    <text evidence="1">The sequence shown here is derived from an EMBL/GenBank/DDBJ whole genome shotgun (WGS) entry which is preliminary data.</text>
</comment>
<keyword evidence="1" id="KW-0489">Methyltransferase</keyword>
<organism evidence="1 2">
    <name type="scientific">Candidatus Synechococcus calcipolaris G9</name>
    <dbReference type="NCBI Taxonomy" id="1497997"/>
    <lineage>
        <taxon>Bacteria</taxon>
        <taxon>Bacillati</taxon>
        <taxon>Cyanobacteriota</taxon>
        <taxon>Cyanophyceae</taxon>
        <taxon>Synechococcales</taxon>
        <taxon>Synechococcaceae</taxon>
        <taxon>Synechococcus</taxon>
    </lineage>
</organism>
<evidence type="ECO:0000313" key="2">
    <source>
        <dbReference type="Proteomes" id="UP001154265"/>
    </source>
</evidence>
<sequence length="670" mass="76820">MLDSSVTAINIAKVCQRSQVGKLLPDALYVHVSALKYLDPILQAIEQRARTSTDLAEKATLVKFNFNKSQLAYLLYPDFDTDAHPALHSSIQVNLNTLEISKQDYHTRNNPPILHRKETFITPEYPLYATFARLTQQEEELGLLEQSRGIGTRMPWEHRLVEHCLEIHDHALACPLSTTHAHPAITPPTIQRHKAAISRVTVSKPIRLAVEAGLFATNTTYFDYGCGHGTDIEYIHRLGLTSSGWDPYFRPDIRNTPADVVNLGYVINVIEDTTERREALINAWNLTQKVLIVAAQVLIDDKTRGVIAYGDGIITSRNTFQKYYEQEELKVYIDQVLGVDAIPVALGIYFVFRDEAQSEAFRASRFRSRATAPRIRIKISKFEEYRERLQPLMDFYTDRGRLPTTEELGIEYLTPLQDTFGSIRRAFTVILQATDGREWDEIADKRRNDLLVYLALSHFSKRPKFKDLSPEFQKDIKALFGSYQQACTAADLMLMTLGRMPLVKQHCRQSAIGQQRPNSLWVHISALDQLEPLLRLYEGCASRTIGRPEEATVVKFHVQKPQITYLVFPGFDKEPHPALKTSMTISLHDLHVRYRDYAIDNPPLLHQKNQVVAPDYPGYAKFTKLSQQEQKWGLLDDMKMIFDRQGWEQCLLKHKAALRGHRVVWHKDKD</sequence>
<dbReference type="GO" id="GO:0032259">
    <property type="term" value="P:methylation"/>
    <property type="evidence" value="ECO:0007669"/>
    <property type="project" value="UniProtKB-KW"/>
</dbReference>
<keyword evidence="2" id="KW-1185">Reference proteome</keyword>
<name>A0ABT6F2H1_9SYNE</name>
<protein>
    <submittedName>
        <fullName evidence="1">DNA phosphorothioation-associated putative methyltransferase</fullName>
    </submittedName>
</protein>
<dbReference type="InterPro" id="IPR024019">
    <property type="entry name" value="CHP04096"/>
</dbReference>
<dbReference type="GO" id="GO:0008168">
    <property type="term" value="F:methyltransferase activity"/>
    <property type="evidence" value="ECO:0007669"/>
    <property type="project" value="UniProtKB-KW"/>
</dbReference>
<reference evidence="1" key="1">
    <citation type="journal article" date="2022" name="Genome Biol. Evol.">
        <title>A New Gene Family Diagnostic for Intracellular Biomineralization of Amorphous Ca Carbonates by Cyanobacteria.</title>
        <authorList>
            <person name="Benzerara K."/>
            <person name="Duprat E."/>
            <person name="Bitard-Feildel T."/>
            <person name="Caumes G."/>
            <person name="Cassier-Chauvat C."/>
            <person name="Chauvat F."/>
            <person name="Dezi M."/>
            <person name="Diop S.I."/>
            <person name="Gaschignard G."/>
            <person name="Gorgen S."/>
            <person name="Gugger M."/>
            <person name="Lopez-Garcia P."/>
            <person name="Millet M."/>
            <person name="Skouri-Panet F."/>
            <person name="Moreira D."/>
            <person name="Callebaut I."/>
        </authorList>
    </citation>
    <scope>NUCLEOTIDE SEQUENCE</scope>
    <source>
        <strain evidence="1">G9</strain>
    </source>
</reference>
<dbReference type="EMBL" id="JAKKUT010000006">
    <property type="protein sequence ID" value="MDG2991978.1"/>
    <property type="molecule type" value="Genomic_DNA"/>
</dbReference>
<proteinExistence type="predicted"/>
<keyword evidence="1" id="KW-0808">Transferase</keyword>